<dbReference type="SUPFAM" id="SSF48371">
    <property type="entry name" value="ARM repeat"/>
    <property type="match status" value="1"/>
</dbReference>
<keyword evidence="5" id="KW-1185">Reference proteome</keyword>
<dbReference type="InterPro" id="IPR016024">
    <property type="entry name" value="ARM-type_fold"/>
</dbReference>
<evidence type="ECO:0000259" key="3">
    <source>
        <dbReference type="Pfam" id="PF25567"/>
    </source>
</evidence>
<evidence type="ECO:0000256" key="2">
    <source>
        <dbReference type="SAM" id="MobiDB-lite"/>
    </source>
</evidence>
<dbReference type="InterPro" id="IPR057990">
    <property type="entry name" value="TPR_SYO1"/>
</dbReference>
<sequence>MAKTKKANKSKARNAKFASSPASGVNNKDTQFIETKVKPLIESLNSESEETRSASLSEITLLCETPKNRTLFLKERLLKYILEILAKETNNDIITESYGLLRNISIEEGYDSTVFLWRQDILQAIKILLSNKANNVGTKDSNDLLENVVGLLSAMALSSDSIFDDICEKLSEILPTVLVTIVTAFSQKQITSALFGAACEALYIFSQDNKPFIKSVSTLPLPEILETPSKHTPLGLVYLNGLKYNSIQISLTDATEELSSVAPHILEVLQALNTFMTSVDVSAIQQDITATADGLEPKEAIALYKKAVTSKYLAEGVQISLEVVAAIAETISVDPKKQPCAPKPQEVDEDMEDDKDEDMELYIRKSVAVEETPVQEEFWGFDNNSVLEPTFQYLQEQVIPTLFKLLPHSEYLSRTLNVLNNLAWSLEANRKYATLWKQQAEQLWTELLPHVTTTENKPFVEIESINSSVGILWAIASFFDGVVPITPEAINFLISQSETISTLYPAAEASEHYVRLIGFFTVLAKTPGRVELTQRVGEYLLTLLDIVVTKGASAVGGLNEKVAIDVIYALFSIFGDGESEWDEAVFVQGGINQKLTVLLPKLRVTFKRISKVKDYALKEKATEATMNLARFIEYKKSELEEKKNEKN</sequence>
<evidence type="ECO:0000256" key="1">
    <source>
        <dbReference type="ARBA" id="ARBA00049983"/>
    </source>
</evidence>
<dbReference type="EMBL" id="CABVLU010000004">
    <property type="protein sequence ID" value="VVT56814.1"/>
    <property type="molecule type" value="Genomic_DNA"/>
</dbReference>
<dbReference type="InterPro" id="IPR052616">
    <property type="entry name" value="SYO1-like"/>
</dbReference>
<reference evidence="4 5" key="1">
    <citation type="submission" date="2019-09" db="EMBL/GenBank/DDBJ databases">
        <authorList>
            <person name="Brejova B."/>
        </authorList>
    </citation>
    <scope>NUCLEOTIDE SEQUENCE [LARGE SCALE GENOMIC DNA]</scope>
</reference>
<dbReference type="PANTHER" id="PTHR13347:SF1">
    <property type="entry name" value="HEAT REPEAT-CONTAINING PROTEIN 3"/>
    <property type="match status" value="1"/>
</dbReference>
<dbReference type="AlphaFoldDB" id="A0A5E8BZE3"/>
<dbReference type="PANTHER" id="PTHR13347">
    <property type="entry name" value="HEAT REPEAT-CONTAINING PROTEIN 3"/>
    <property type="match status" value="1"/>
</dbReference>
<proteinExistence type="inferred from homology"/>
<accession>A0A5E8BZE3</accession>
<protein>
    <recommendedName>
        <fullName evidence="3">SYO1-like TPR repeats domain-containing protein</fullName>
    </recommendedName>
</protein>
<feature type="domain" description="SYO1-like TPR repeats" evidence="3">
    <location>
        <begin position="411"/>
        <end position="638"/>
    </location>
</feature>
<dbReference type="GO" id="GO:0006606">
    <property type="term" value="P:protein import into nucleus"/>
    <property type="evidence" value="ECO:0007669"/>
    <property type="project" value="TreeGrafter"/>
</dbReference>
<organism evidence="4 5">
    <name type="scientific">Magnusiomyces paraingens</name>
    <dbReference type="NCBI Taxonomy" id="2606893"/>
    <lineage>
        <taxon>Eukaryota</taxon>
        <taxon>Fungi</taxon>
        <taxon>Dikarya</taxon>
        <taxon>Ascomycota</taxon>
        <taxon>Saccharomycotina</taxon>
        <taxon>Dipodascomycetes</taxon>
        <taxon>Dipodascales</taxon>
        <taxon>Dipodascaceae</taxon>
        <taxon>Magnusiomyces</taxon>
    </lineage>
</organism>
<dbReference type="OrthoDB" id="288703at2759"/>
<dbReference type="Pfam" id="PF25567">
    <property type="entry name" value="TPR_SYO1"/>
    <property type="match status" value="1"/>
</dbReference>
<dbReference type="GeneID" id="43584115"/>
<dbReference type="Gene3D" id="1.25.10.10">
    <property type="entry name" value="Leucine-rich Repeat Variant"/>
    <property type="match status" value="1"/>
</dbReference>
<dbReference type="RefSeq" id="XP_031855906.1">
    <property type="nucleotide sequence ID" value="XM_032000015.1"/>
</dbReference>
<comment type="similarity">
    <text evidence="1">Belongs to the nuclear import and ribosome assembly adapter family.</text>
</comment>
<dbReference type="Proteomes" id="UP000398389">
    <property type="component" value="Unassembled WGS sequence"/>
</dbReference>
<dbReference type="GO" id="GO:0042273">
    <property type="term" value="P:ribosomal large subunit biogenesis"/>
    <property type="evidence" value="ECO:0007669"/>
    <property type="project" value="TreeGrafter"/>
</dbReference>
<evidence type="ECO:0000313" key="5">
    <source>
        <dbReference type="Proteomes" id="UP000398389"/>
    </source>
</evidence>
<feature type="region of interest" description="Disordered" evidence="2">
    <location>
        <begin position="1"/>
        <end position="28"/>
    </location>
</feature>
<name>A0A5E8BZE3_9ASCO</name>
<dbReference type="InterPro" id="IPR011989">
    <property type="entry name" value="ARM-like"/>
</dbReference>
<gene>
    <name evidence="4" type="ORF">SAPINGB_P005301</name>
</gene>
<evidence type="ECO:0000313" key="4">
    <source>
        <dbReference type="EMBL" id="VVT56814.1"/>
    </source>
</evidence>
<feature type="compositionally biased region" description="Basic residues" evidence="2">
    <location>
        <begin position="1"/>
        <end position="14"/>
    </location>
</feature>
<dbReference type="GO" id="GO:0051082">
    <property type="term" value="F:unfolded protein binding"/>
    <property type="evidence" value="ECO:0007669"/>
    <property type="project" value="TreeGrafter"/>
</dbReference>